<dbReference type="PANTHER" id="PTHR43034">
    <property type="entry name" value="ION-TRANSLOCATING OXIDOREDUCTASE COMPLEX SUBUNIT C"/>
    <property type="match status" value="1"/>
</dbReference>
<evidence type="ECO:0000256" key="5">
    <source>
        <dbReference type="ARBA" id="ARBA00022982"/>
    </source>
</evidence>
<evidence type="ECO:0000256" key="8">
    <source>
        <dbReference type="HAMAP-Rule" id="MF_00461"/>
    </source>
</evidence>
<feature type="region of interest" description="Disordered" evidence="9">
    <location>
        <begin position="597"/>
        <end position="633"/>
    </location>
</feature>
<evidence type="ECO:0000256" key="6">
    <source>
        <dbReference type="ARBA" id="ARBA00023004"/>
    </source>
</evidence>
<evidence type="ECO:0000313" key="12">
    <source>
        <dbReference type="Proteomes" id="UP000294575"/>
    </source>
</evidence>
<feature type="binding site" evidence="8">
    <location>
        <position position="416"/>
    </location>
    <ligand>
        <name>[4Fe-4S] cluster</name>
        <dbReference type="ChEBI" id="CHEBI:49883"/>
        <label>2</label>
    </ligand>
</feature>
<proteinExistence type="inferred from homology"/>
<dbReference type="SUPFAM" id="SSF142019">
    <property type="entry name" value="Nqo1 FMN-binding domain-like"/>
    <property type="match status" value="1"/>
</dbReference>
<keyword evidence="2 8" id="KW-0004">4Fe-4S</keyword>
<evidence type="ECO:0000256" key="2">
    <source>
        <dbReference type="ARBA" id="ARBA00022485"/>
    </source>
</evidence>
<evidence type="ECO:0000313" key="11">
    <source>
        <dbReference type="EMBL" id="TDQ36839.1"/>
    </source>
</evidence>
<dbReference type="Pfam" id="PF12838">
    <property type="entry name" value="Fer4_7"/>
    <property type="match status" value="1"/>
</dbReference>
<keyword evidence="7 8" id="KW-0411">Iron-sulfur</keyword>
<dbReference type="Proteomes" id="UP000294575">
    <property type="component" value="Unassembled WGS sequence"/>
</dbReference>
<comment type="cofactor">
    <cofactor evidence="8">
        <name>[4Fe-4S] cluster</name>
        <dbReference type="ChEBI" id="CHEBI:49883"/>
    </cofactor>
    <text evidence="8">Binds 2 [4Fe-4S] clusters per subunit.</text>
</comment>
<feature type="region of interest" description="Disordered" evidence="9">
    <location>
        <begin position="472"/>
        <end position="504"/>
    </location>
</feature>
<evidence type="ECO:0000256" key="1">
    <source>
        <dbReference type="ARBA" id="ARBA00022448"/>
    </source>
</evidence>
<keyword evidence="6 8" id="KW-0408">Iron</keyword>
<feature type="domain" description="4Fe-4S ferredoxin-type" evidence="10">
    <location>
        <begin position="361"/>
        <end position="391"/>
    </location>
</feature>
<dbReference type="HAMAP" id="MF_00461">
    <property type="entry name" value="RsxC_RnfC"/>
    <property type="match status" value="1"/>
</dbReference>
<dbReference type="GO" id="GO:0005886">
    <property type="term" value="C:plasma membrane"/>
    <property type="evidence" value="ECO:0007669"/>
    <property type="project" value="UniProtKB-SubCell"/>
</dbReference>
<keyword evidence="8" id="KW-0997">Cell inner membrane</keyword>
<feature type="binding site" evidence="8">
    <location>
        <position position="420"/>
    </location>
    <ligand>
        <name>[4Fe-4S] cluster</name>
        <dbReference type="ChEBI" id="CHEBI:49883"/>
        <label>1</label>
    </ligand>
</feature>
<evidence type="ECO:0000256" key="3">
    <source>
        <dbReference type="ARBA" id="ARBA00022723"/>
    </source>
</evidence>
<evidence type="ECO:0000256" key="9">
    <source>
        <dbReference type="SAM" id="MobiDB-lite"/>
    </source>
</evidence>
<dbReference type="Pfam" id="PF13375">
    <property type="entry name" value="RnfC_N"/>
    <property type="match status" value="1"/>
</dbReference>
<feature type="binding site" evidence="8">
    <location>
        <position position="371"/>
    </location>
    <ligand>
        <name>[4Fe-4S] cluster</name>
        <dbReference type="ChEBI" id="CHEBI:49883"/>
        <label>1</label>
    </ligand>
</feature>
<feature type="binding site" evidence="8">
    <location>
        <position position="374"/>
    </location>
    <ligand>
        <name>[4Fe-4S] cluster</name>
        <dbReference type="ChEBI" id="CHEBI:49883"/>
        <label>1</label>
    </ligand>
</feature>
<dbReference type="Pfam" id="PF01512">
    <property type="entry name" value="Complex1_51K"/>
    <property type="match status" value="1"/>
</dbReference>
<dbReference type="PROSITE" id="PS51379">
    <property type="entry name" value="4FE4S_FER_2"/>
    <property type="match status" value="2"/>
</dbReference>
<dbReference type="InterPro" id="IPR011538">
    <property type="entry name" value="Nuo51_FMN-bd"/>
</dbReference>
<dbReference type="EMBL" id="SNYK01000010">
    <property type="protein sequence ID" value="TDQ36839.1"/>
    <property type="molecule type" value="Genomic_DNA"/>
</dbReference>
<feature type="compositionally biased region" description="Basic and acidic residues" evidence="9">
    <location>
        <begin position="472"/>
        <end position="491"/>
    </location>
</feature>
<dbReference type="GO" id="GO:0051539">
    <property type="term" value="F:4 iron, 4 sulfur cluster binding"/>
    <property type="evidence" value="ECO:0007669"/>
    <property type="project" value="UniProtKB-KW"/>
</dbReference>
<comment type="subcellular location">
    <subcellularLocation>
        <location evidence="8">Cell inner membrane</location>
        <topology evidence="8">Peripheral membrane protein</topology>
    </subcellularLocation>
</comment>
<feature type="compositionally biased region" description="Low complexity" evidence="9">
    <location>
        <begin position="557"/>
        <end position="579"/>
    </location>
</feature>
<keyword evidence="8" id="KW-1003">Cell membrane</keyword>
<dbReference type="InterPro" id="IPR037225">
    <property type="entry name" value="Nuo51_FMN-bd_sf"/>
</dbReference>
<keyword evidence="5 8" id="KW-0249">Electron transport</keyword>
<dbReference type="SUPFAM" id="SSF46548">
    <property type="entry name" value="alpha-helical ferredoxin"/>
    <property type="match status" value="1"/>
</dbReference>
<dbReference type="EC" id="7.-.-.-" evidence="8"/>
<dbReference type="GO" id="GO:0022900">
    <property type="term" value="P:electron transport chain"/>
    <property type="evidence" value="ECO:0007669"/>
    <property type="project" value="UniProtKB-UniRule"/>
</dbReference>
<protein>
    <recommendedName>
        <fullName evidence="8">Ion-translocating oxidoreductase complex subunit C</fullName>
        <ecNumber evidence="8">7.-.-.-</ecNumber>
    </recommendedName>
    <alternativeName>
        <fullName evidence="8">Rnf electron transport complex subunit C</fullName>
    </alternativeName>
</protein>
<dbReference type="InterPro" id="IPR026902">
    <property type="entry name" value="RnfC_N"/>
</dbReference>
<dbReference type="InterPro" id="IPR017900">
    <property type="entry name" value="4Fe4S_Fe_S_CS"/>
</dbReference>
<sequence length="633" mass="67659">MSTHWTLHKFHGGIHPLENKQQSTTMPIQQAALPGLLVVPLLQHIGQPAEPCVSEGEHVYKGQLIASPAGLGAAIHAPSSGVVERIGAAPYPHASGQPYNAIEIRTDGKDQWHPDIRPANPDELDDEQLLQRIRAAGISGMGGAGFPTATKLRSGQQASIDTLIINGTECEPYITADDMLMRERAADILSGAAILQRLLDARQVVIAIEDNKPQAIAAMQAALGTRPWHVVSIPTLYPSGGERQLIKVLTGKEVPSGGLPAHIGIVCQNVGTAAAVHDAVYLGRPLISRITTLTGAALKQPMNVECLVGTPVIELLQQAGLDQTRMNRVIVGGPMMGFSLADLNAPVIKTGNCLIASTEQEMPAPEPALPCIRCGECELACPAGLLPQQLLFYAQGDDHEQLQANNLFDCIECGACSYVCSSKIPLVQYYRSAKADIREQQQKQIKAEHARQRFEFRQERLRLEEERKAAERQARAERMAKAKAAKEKADAAKPAPVAGSDPSADQLKKLKIEASMARVALTKAEKQLAQHDTPELHAQVAQLKATAEAAQQALAAAEPDATAAAPAAEKPAKAARPALSEAAKKAKIELAMARAALKKAERAEASEDELAPLREAMLKAEQTLADAETGTPE</sequence>
<dbReference type="AlphaFoldDB" id="A0A4R6TXU8"/>
<comment type="similarity">
    <text evidence="8">Belongs to the 4Fe4S bacterial-type ferredoxin family. RnfC subfamily.</text>
</comment>
<keyword evidence="1 8" id="KW-0813">Transport</keyword>
<feature type="binding site" evidence="8">
    <location>
        <position position="377"/>
    </location>
    <ligand>
        <name>[4Fe-4S] cluster</name>
        <dbReference type="ChEBI" id="CHEBI:49883"/>
        <label>1</label>
    </ligand>
</feature>
<dbReference type="NCBIfam" id="TIGR01945">
    <property type="entry name" value="rnfC"/>
    <property type="match status" value="1"/>
</dbReference>
<gene>
    <name evidence="8" type="primary">rnfC</name>
    <name evidence="11" type="ORF">DFQ45_11054</name>
</gene>
<evidence type="ECO:0000256" key="4">
    <source>
        <dbReference type="ARBA" id="ARBA00022737"/>
    </source>
</evidence>
<dbReference type="GO" id="GO:0009055">
    <property type="term" value="F:electron transfer activity"/>
    <property type="evidence" value="ECO:0007669"/>
    <property type="project" value="InterPro"/>
</dbReference>
<keyword evidence="8" id="KW-0472">Membrane</keyword>
<feature type="region of interest" description="Disordered" evidence="9">
    <location>
        <begin position="557"/>
        <end position="583"/>
    </location>
</feature>
<dbReference type="InterPro" id="IPR010208">
    <property type="entry name" value="Ion_transpt_RnfC/RsxC"/>
</dbReference>
<feature type="domain" description="4Fe-4S ferredoxin-type" evidence="10">
    <location>
        <begin position="400"/>
        <end position="430"/>
    </location>
</feature>
<dbReference type="NCBIfam" id="NF003454">
    <property type="entry name" value="PRK05035.1"/>
    <property type="match status" value="1"/>
</dbReference>
<dbReference type="Gene3D" id="3.30.70.20">
    <property type="match status" value="1"/>
</dbReference>
<keyword evidence="8" id="KW-1278">Translocase</keyword>
<comment type="subunit">
    <text evidence="8">The complex is composed of six subunits: RnfA, RnfB, RnfC, RnfD, RnfE and RnfG.</text>
</comment>
<feature type="binding site" evidence="8">
    <location>
        <position position="410"/>
    </location>
    <ligand>
        <name>[4Fe-4S] cluster</name>
        <dbReference type="ChEBI" id="CHEBI:49883"/>
        <label>2</label>
    </ligand>
</feature>
<evidence type="ECO:0000256" key="7">
    <source>
        <dbReference type="ARBA" id="ARBA00023014"/>
    </source>
</evidence>
<feature type="binding site" evidence="8">
    <location>
        <position position="381"/>
    </location>
    <ligand>
        <name>[4Fe-4S] cluster</name>
        <dbReference type="ChEBI" id="CHEBI:49883"/>
        <label>2</label>
    </ligand>
</feature>
<reference evidence="11 12" key="1">
    <citation type="submission" date="2019-03" db="EMBL/GenBank/DDBJ databases">
        <title>Genomic Encyclopedia of Type Strains, Phase IV (KMG-IV): sequencing the most valuable type-strain genomes for metagenomic binning, comparative biology and taxonomic classification.</title>
        <authorList>
            <person name="Goeker M."/>
        </authorList>
    </citation>
    <scope>NUCLEOTIDE SEQUENCE [LARGE SCALE GENOMIC DNA]</scope>
    <source>
        <strain evidence="11 12">DSM 28679</strain>
    </source>
</reference>
<feature type="binding site" evidence="8">
    <location>
        <position position="413"/>
    </location>
    <ligand>
        <name>[4Fe-4S] cluster</name>
        <dbReference type="ChEBI" id="CHEBI:49883"/>
        <label>2</label>
    </ligand>
</feature>
<keyword evidence="12" id="KW-1185">Reference proteome</keyword>
<comment type="function">
    <text evidence="8">Part of a membrane-bound complex that couples electron transfer with translocation of ions across the membrane.</text>
</comment>
<dbReference type="PANTHER" id="PTHR43034:SF2">
    <property type="entry name" value="ION-TRANSLOCATING OXIDOREDUCTASE COMPLEX SUBUNIT C"/>
    <property type="match status" value="1"/>
</dbReference>
<dbReference type="GO" id="GO:0046872">
    <property type="term" value="F:metal ion binding"/>
    <property type="evidence" value="ECO:0007669"/>
    <property type="project" value="UniProtKB-KW"/>
</dbReference>
<dbReference type="Gene3D" id="3.40.50.11540">
    <property type="entry name" value="NADH-ubiquinone oxidoreductase 51kDa subunit"/>
    <property type="match status" value="1"/>
</dbReference>
<evidence type="ECO:0000259" key="10">
    <source>
        <dbReference type="PROSITE" id="PS51379"/>
    </source>
</evidence>
<dbReference type="InterPro" id="IPR017896">
    <property type="entry name" value="4Fe4S_Fe-S-bd"/>
</dbReference>
<organism evidence="11 12">
    <name type="scientific">Thiopseudomonas denitrificans</name>
    <dbReference type="NCBI Taxonomy" id="1501432"/>
    <lineage>
        <taxon>Bacteria</taxon>
        <taxon>Pseudomonadati</taxon>
        <taxon>Pseudomonadota</taxon>
        <taxon>Gammaproteobacteria</taxon>
        <taxon>Pseudomonadales</taxon>
        <taxon>Pseudomonadaceae</taxon>
        <taxon>Thiopseudomonas</taxon>
    </lineage>
</organism>
<comment type="caution">
    <text evidence="11">The sequence shown here is derived from an EMBL/GenBank/DDBJ whole genome shotgun (WGS) entry which is preliminary data.</text>
</comment>
<name>A0A4R6TXU8_9GAMM</name>
<dbReference type="PROSITE" id="PS00198">
    <property type="entry name" value="4FE4S_FER_1"/>
    <property type="match status" value="1"/>
</dbReference>
<accession>A0A4R6TXU8</accession>
<dbReference type="OrthoDB" id="9767754at2"/>
<keyword evidence="3 8" id="KW-0479">Metal-binding</keyword>
<keyword evidence="4 8" id="KW-0677">Repeat</keyword>